<dbReference type="GO" id="GO:0006820">
    <property type="term" value="P:monoatomic anion transport"/>
    <property type="evidence" value="ECO:0007669"/>
    <property type="project" value="InterPro"/>
</dbReference>
<accession>A0A836CJA6</accession>
<proteinExistence type="predicted"/>
<sequence>MGVLLLVLLLLLVVLSVLVLLMLLQTLLQRLPLYKDDWKTGFRAKSLSTTAFMYFACLMPAVAFGGFAQQVTGGAMGVVEYLVACGGSGVAYSLFSGQPMTFTGPTGLTLAFITALHAFTSAAALPFLPVYTWCGLWTSALMVALAAGGASNLVRYATQFTDDVFNALIALNFLAEACGGLARNFKLGGAGGSGGALLAVNVAGASYLLTQALTQARGSVYFNKGVREQVSDFGPVLAIAAMTAVSHLPAVSSIGLDFLSVPASFMLQGGRGWLSPLLSVPVSVRLLCLLPALLLTSLFFLDQNISARVVNRPAHKLKKPPAYHQDLLTLGVITGVLSVLGLPWQCAATVQSLNHVRALSTTQVVDGPDGEKQEVVTEVCETRVTGFATHALILMSVGALPLLRLIPMPVVSGMFLYLGRKVMCGNGFFERITDLCMDPKLMGSGSVVKAVGRGTALRYTAVQALMLALLWTLKSFSQTALLFPSVIGLLVVMRLTVLPKLFSDRSLRLLDPPVA</sequence>
<keyword evidence="2 5" id="KW-0812">Transmembrane</keyword>
<organism evidence="7 8">
    <name type="scientific">Tribonema minus</name>
    <dbReference type="NCBI Taxonomy" id="303371"/>
    <lineage>
        <taxon>Eukaryota</taxon>
        <taxon>Sar</taxon>
        <taxon>Stramenopiles</taxon>
        <taxon>Ochrophyta</taxon>
        <taxon>PX clade</taxon>
        <taxon>Xanthophyceae</taxon>
        <taxon>Tribonematales</taxon>
        <taxon>Tribonemataceae</taxon>
        <taxon>Tribonema</taxon>
    </lineage>
</organism>
<name>A0A836CJA6_9STRA</name>
<feature type="transmembrane region" description="Helical" evidence="5">
    <location>
        <begin position="49"/>
        <end position="68"/>
    </location>
</feature>
<dbReference type="GO" id="GO:0005886">
    <property type="term" value="C:plasma membrane"/>
    <property type="evidence" value="ECO:0007669"/>
    <property type="project" value="TreeGrafter"/>
</dbReference>
<dbReference type="OrthoDB" id="1735926at2759"/>
<dbReference type="GO" id="GO:0050801">
    <property type="term" value="P:monoatomic ion homeostasis"/>
    <property type="evidence" value="ECO:0007669"/>
    <property type="project" value="TreeGrafter"/>
</dbReference>
<dbReference type="InterPro" id="IPR011531">
    <property type="entry name" value="HCO3_transpt-like_TM_dom"/>
</dbReference>
<evidence type="ECO:0000256" key="2">
    <source>
        <dbReference type="ARBA" id="ARBA00022692"/>
    </source>
</evidence>
<evidence type="ECO:0000259" key="6">
    <source>
        <dbReference type="Pfam" id="PF00955"/>
    </source>
</evidence>
<evidence type="ECO:0000256" key="4">
    <source>
        <dbReference type="ARBA" id="ARBA00023136"/>
    </source>
</evidence>
<dbReference type="EMBL" id="JAFCMP010000075">
    <property type="protein sequence ID" value="KAG5188187.1"/>
    <property type="molecule type" value="Genomic_DNA"/>
</dbReference>
<dbReference type="Pfam" id="PF00955">
    <property type="entry name" value="HCO3_cotransp"/>
    <property type="match status" value="2"/>
</dbReference>
<dbReference type="Proteomes" id="UP000664859">
    <property type="component" value="Unassembled WGS sequence"/>
</dbReference>
<dbReference type="PANTHER" id="PTHR11453:SF127">
    <property type="entry name" value="SOLUTE CARRIER FAMILY 4 MEMBER 11"/>
    <property type="match status" value="1"/>
</dbReference>
<protein>
    <submittedName>
        <fullName evidence="7">Bicarbonate transporter</fullName>
    </submittedName>
</protein>
<feature type="transmembrane region" description="Helical" evidence="5">
    <location>
        <begin position="194"/>
        <end position="213"/>
    </location>
</feature>
<feature type="transmembrane region" description="Helical" evidence="5">
    <location>
        <begin position="6"/>
        <end position="28"/>
    </location>
</feature>
<evidence type="ECO:0000256" key="5">
    <source>
        <dbReference type="SAM" id="Phobius"/>
    </source>
</evidence>
<feature type="transmembrane region" description="Helical" evidence="5">
    <location>
        <begin position="276"/>
        <end position="301"/>
    </location>
</feature>
<keyword evidence="3 5" id="KW-1133">Transmembrane helix</keyword>
<keyword evidence="8" id="KW-1185">Reference proteome</keyword>
<dbReference type="Gene3D" id="1.10.287.570">
    <property type="entry name" value="Helical hairpin bin"/>
    <property type="match status" value="1"/>
</dbReference>
<evidence type="ECO:0000313" key="7">
    <source>
        <dbReference type="EMBL" id="KAG5188187.1"/>
    </source>
</evidence>
<feature type="domain" description="Bicarbonate transporter-like transmembrane" evidence="6">
    <location>
        <begin position="23"/>
        <end position="185"/>
    </location>
</feature>
<evidence type="ECO:0000256" key="3">
    <source>
        <dbReference type="ARBA" id="ARBA00022989"/>
    </source>
</evidence>
<gene>
    <name evidence="7" type="ORF">JKP88DRAFT_305274</name>
</gene>
<dbReference type="InterPro" id="IPR003020">
    <property type="entry name" value="HCO3_transpt_euk"/>
</dbReference>
<feature type="transmembrane region" description="Helical" evidence="5">
    <location>
        <begin position="136"/>
        <end position="157"/>
    </location>
</feature>
<dbReference type="PRINTS" id="PR01231">
    <property type="entry name" value="HCO3TRNSPORT"/>
</dbReference>
<feature type="transmembrane region" description="Helical" evidence="5">
    <location>
        <begin position="233"/>
        <end position="256"/>
    </location>
</feature>
<evidence type="ECO:0000256" key="1">
    <source>
        <dbReference type="ARBA" id="ARBA00004141"/>
    </source>
</evidence>
<feature type="domain" description="Bicarbonate transporter-like transmembrane" evidence="6">
    <location>
        <begin position="196"/>
        <end position="511"/>
    </location>
</feature>
<evidence type="ECO:0000313" key="8">
    <source>
        <dbReference type="Proteomes" id="UP000664859"/>
    </source>
</evidence>
<dbReference type="PANTHER" id="PTHR11453">
    <property type="entry name" value="ANION EXCHANGE PROTEIN"/>
    <property type="match status" value="1"/>
</dbReference>
<feature type="transmembrane region" description="Helical" evidence="5">
    <location>
        <begin position="479"/>
        <end position="498"/>
    </location>
</feature>
<keyword evidence="4 5" id="KW-0472">Membrane</keyword>
<feature type="transmembrane region" description="Helical" evidence="5">
    <location>
        <begin position="107"/>
        <end position="130"/>
    </location>
</feature>
<comment type="caution">
    <text evidence="7">The sequence shown here is derived from an EMBL/GenBank/DDBJ whole genome shotgun (WGS) entry which is preliminary data.</text>
</comment>
<feature type="transmembrane region" description="Helical" evidence="5">
    <location>
        <begin position="391"/>
        <end position="418"/>
    </location>
</feature>
<dbReference type="GO" id="GO:0005452">
    <property type="term" value="F:solute:inorganic anion antiporter activity"/>
    <property type="evidence" value="ECO:0007669"/>
    <property type="project" value="InterPro"/>
</dbReference>
<dbReference type="AlphaFoldDB" id="A0A836CJA6"/>
<reference evidence="7" key="1">
    <citation type="submission" date="2021-02" db="EMBL/GenBank/DDBJ databases">
        <title>First Annotated Genome of the Yellow-green Alga Tribonema minus.</title>
        <authorList>
            <person name="Mahan K.M."/>
        </authorList>
    </citation>
    <scope>NUCLEOTIDE SEQUENCE</scope>
    <source>
        <strain evidence="7">UTEX B ZZ1240</strain>
    </source>
</reference>
<feature type="transmembrane region" description="Helical" evidence="5">
    <location>
        <begin position="74"/>
        <end position="95"/>
    </location>
</feature>
<comment type="subcellular location">
    <subcellularLocation>
        <location evidence="1">Membrane</location>
        <topology evidence="1">Multi-pass membrane protein</topology>
    </subcellularLocation>
</comment>